<gene>
    <name evidence="1" type="ORF">HHI36_001115</name>
</gene>
<proteinExistence type="predicted"/>
<evidence type="ECO:0000313" key="2">
    <source>
        <dbReference type="Proteomes" id="UP001516400"/>
    </source>
</evidence>
<dbReference type="EMBL" id="JABFTP020000185">
    <property type="protein sequence ID" value="KAL3286616.1"/>
    <property type="molecule type" value="Genomic_DNA"/>
</dbReference>
<evidence type="ECO:0000313" key="1">
    <source>
        <dbReference type="EMBL" id="KAL3286616.1"/>
    </source>
</evidence>
<protein>
    <submittedName>
        <fullName evidence="1">Uncharacterized protein</fullName>
    </submittedName>
</protein>
<sequence length="150" mass="17879">MFQKNVIKTTLNIRNITAVNTYVISVITYYIGVLKWSNMHLEMPDRRIRLDRGRLNKYRSRYPGSAELVYMADKRWSNHYLQILPRNKNYHRYTGSSGPTKKYIQYIIRDLSMQMTSEECVKDSEKQSSILLESTVIPFEYKNLTIKLER</sequence>
<dbReference type="AlphaFoldDB" id="A0ABD2P7I4"/>
<name>A0ABD2P7I4_9CUCU</name>
<organism evidence="1 2">
    <name type="scientific">Cryptolaemus montrouzieri</name>
    <dbReference type="NCBI Taxonomy" id="559131"/>
    <lineage>
        <taxon>Eukaryota</taxon>
        <taxon>Metazoa</taxon>
        <taxon>Ecdysozoa</taxon>
        <taxon>Arthropoda</taxon>
        <taxon>Hexapoda</taxon>
        <taxon>Insecta</taxon>
        <taxon>Pterygota</taxon>
        <taxon>Neoptera</taxon>
        <taxon>Endopterygota</taxon>
        <taxon>Coleoptera</taxon>
        <taxon>Polyphaga</taxon>
        <taxon>Cucujiformia</taxon>
        <taxon>Coccinelloidea</taxon>
        <taxon>Coccinellidae</taxon>
        <taxon>Scymninae</taxon>
        <taxon>Scymnini</taxon>
        <taxon>Cryptolaemus</taxon>
    </lineage>
</organism>
<reference evidence="1 2" key="1">
    <citation type="journal article" date="2021" name="BMC Biol.">
        <title>Horizontally acquired antibacterial genes associated with adaptive radiation of ladybird beetles.</title>
        <authorList>
            <person name="Li H.S."/>
            <person name="Tang X.F."/>
            <person name="Huang Y.H."/>
            <person name="Xu Z.Y."/>
            <person name="Chen M.L."/>
            <person name="Du X.Y."/>
            <person name="Qiu B.Y."/>
            <person name="Chen P.T."/>
            <person name="Zhang W."/>
            <person name="Slipinski A."/>
            <person name="Escalona H.E."/>
            <person name="Waterhouse R.M."/>
            <person name="Zwick A."/>
            <person name="Pang H."/>
        </authorList>
    </citation>
    <scope>NUCLEOTIDE SEQUENCE [LARGE SCALE GENOMIC DNA]</scope>
    <source>
        <strain evidence="1">SYSU2018</strain>
    </source>
</reference>
<keyword evidence="2" id="KW-1185">Reference proteome</keyword>
<accession>A0ABD2P7I4</accession>
<dbReference type="Proteomes" id="UP001516400">
    <property type="component" value="Unassembled WGS sequence"/>
</dbReference>
<comment type="caution">
    <text evidence="1">The sequence shown here is derived from an EMBL/GenBank/DDBJ whole genome shotgun (WGS) entry which is preliminary data.</text>
</comment>